<comment type="caution">
    <text evidence="12">The sequence shown here is derived from an EMBL/GenBank/DDBJ whole genome shotgun (WGS) entry which is preliminary data.</text>
</comment>
<gene>
    <name evidence="12" type="ORF">HPB51_025499</name>
</gene>
<dbReference type="PANTHER" id="PTHR14605:SF1">
    <property type="entry name" value="TRANSMEMBRANE PROTEIN 231"/>
    <property type="match status" value="1"/>
</dbReference>
<dbReference type="InterPro" id="IPR019306">
    <property type="entry name" value="TMEM231"/>
</dbReference>
<keyword evidence="13" id="KW-1185">Reference proteome</keyword>
<comment type="subcellular location">
    <subcellularLocation>
        <location evidence="1">Cell projection</location>
        <location evidence="1">Cilium membrane</location>
        <topology evidence="1">Multi-pass membrane protein</topology>
    </subcellularLocation>
</comment>
<evidence type="ECO:0000313" key="13">
    <source>
        <dbReference type="Proteomes" id="UP000821866"/>
    </source>
</evidence>
<keyword evidence="5" id="KW-0812">Transmembrane</keyword>
<keyword evidence="10" id="KW-0966">Cell projection</keyword>
<evidence type="ECO:0000256" key="5">
    <source>
        <dbReference type="ARBA" id="ARBA00022692"/>
    </source>
</evidence>
<evidence type="ECO:0000256" key="8">
    <source>
        <dbReference type="ARBA" id="ARBA00023136"/>
    </source>
</evidence>
<comment type="function">
    <text evidence="11">Transmembrane component of the tectonic-like complex, a complex localized at the transition zone of primary cilia and acting as a barrier that prevents diffusion of transmembrane proteins between the cilia and plasma membranes. Required for ciliogenesis and sonic hedgehog/SHH signaling.</text>
</comment>
<evidence type="ECO:0000256" key="4">
    <source>
        <dbReference type="ARBA" id="ARBA00022475"/>
    </source>
</evidence>
<proteinExistence type="inferred from homology"/>
<dbReference type="PANTHER" id="PTHR14605">
    <property type="entry name" value="CHST5 PROTEIN"/>
    <property type="match status" value="1"/>
</dbReference>
<evidence type="ECO:0000256" key="2">
    <source>
        <dbReference type="ARBA" id="ARBA00009082"/>
    </source>
</evidence>
<sequence length="231" mass="27241">MNKHTISTYVACALQLVRVQSTRLRTRKLGRQAIEHCHIRRAKEELRNLQTRRAAHPFRHRKRRIVSLQLTRKQRKKGRVWGRDAEETRLARDSIESRITVAKTWFWKKIDQYQEQPEVRFKRRLIVVLEGGEGLVFWSSYPFLNSHATGLSVPFVEDVEEDFDYDGKMDELSLGIQMPLPRKFDVLCVKILLLFDCRIAFNPSLWHALYSSENLRRMEQGLDPGIDLAPR</sequence>
<dbReference type="EMBL" id="JABSTU010000010">
    <property type="protein sequence ID" value="KAH8020237.1"/>
    <property type="molecule type" value="Genomic_DNA"/>
</dbReference>
<name>A0A9J6DDQ8_RHIMP</name>
<dbReference type="Proteomes" id="UP000821866">
    <property type="component" value="Chromosome 8"/>
</dbReference>
<evidence type="ECO:0000256" key="9">
    <source>
        <dbReference type="ARBA" id="ARBA00023180"/>
    </source>
</evidence>
<keyword evidence="8" id="KW-0472">Membrane</keyword>
<keyword evidence="4" id="KW-1003">Cell membrane</keyword>
<reference evidence="12" key="2">
    <citation type="submission" date="2021-09" db="EMBL/GenBank/DDBJ databases">
        <authorList>
            <person name="Jia N."/>
            <person name="Wang J."/>
            <person name="Shi W."/>
            <person name="Du L."/>
            <person name="Sun Y."/>
            <person name="Zhan W."/>
            <person name="Jiang J."/>
            <person name="Wang Q."/>
            <person name="Zhang B."/>
            <person name="Ji P."/>
            <person name="Sakyi L.B."/>
            <person name="Cui X."/>
            <person name="Yuan T."/>
            <person name="Jiang B."/>
            <person name="Yang W."/>
            <person name="Lam T.T.-Y."/>
            <person name="Chang Q."/>
            <person name="Ding S."/>
            <person name="Wang X."/>
            <person name="Zhu J."/>
            <person name="Ruan X."/>
            <person name="Zhao L."/>
            <person name="Wei J."/>
            <person name="Que T."/>
            <person name="Du C."/>
            <person name="Cheng J."/>
            <person name="Dai P."/>
            <person name="Han X."/>
            <person name="Huang E."/>
            <person name="Gao Y."/>
            <person name="Liu J."/>
            <person name="Shao H."/>
            <person name="Ye R."/>
            <person name="Li L."/>
            <person name="Wei W."/>
            <person name="Wang X."/>
            <person name="Wang C."/>
            <person name="Huo Q."/>
            <person name="Li W."/>
            <person name="Guo W."/>
            <person name="Chen H."/>
            <person name="Chen S."/>
            <person name="Zhou L."/>
            <person name="Zhou L."/>
            <person name="Ni X."/>
            <person name="Tian J."/>
            <person name="Zhou Y."/>
            <person name="Sheng Y."/>
            <person name="Liu T."/>
            <person name="Pan Y."/>
            <person name="Xia L."/>
            <person name="Li J."/>
            <person name="Zhao F."/>
            <person name="Cao W."/>
        </authorList>
    </citation>
    <scope>NUCLEOTIDE SEQUENCE</scope>
    <source>
        <strain evidence="12">Rmic-2018</strain>
        <tissue evidence="12">Larvae</tissue>
    </source>
</reference>
<accession>A0A9J6DDQ8</accession>
<dbReference type="AlphaFoldDB" id="A0A9J6DDQ8"/>
<protein>
    <recommendedName>
        <fullName evidence="3">Transmembrane protein 231</fullName>
    </recommendedName>
</protein>
<evidence type="ECO:0000256" key="7">
    <source>
        <dbReference type="ARBA" id="ARBA00023069"/>
    </source>
</evidence>
<evidence type="ECO:0000256" key="1">
    <source>
        <dbReference type="ARBA" id="ARBA00004272"/>
    </source>
</evidence>
<evidence type="ECO:0000256" key="6">
    <source>
        <dbReference type="ARBA" id="ARBA00022989"/>
    </source>
</evidence>
<comment type="similarity">
    <text evidence="2">Belongs to the TMEM231 family.</text>
</comment>
<keyword evidence="7" id="KW-0969">Cilium</keyword>
<evidence type="ECO:0000313" key="12">
    <source>
        <dbReference type="EMBL" id="KAH8020237.1"/>
    </source>
</evidence>
<dbReference type="VEuPathDB" id="VectorBase:LOC119176160"/>
<dbReference type="GO" id="GO:0060271">
    <property type="term" value="P:cilium assembly"/>
    <property type="evidence" value="ECO:0007669"/>
    <property type="project" value="TreeGrafter"/>
</dbReference>
<reference evidence="12" key="1">
    <citation type="journal article" date="2020" name="Cell">
        <title>Large-Scale Comparative Analyses of Tick Genomes Elucidate Their Genetic Diversity and Vector Capacities.</title>
        <authorList>
            <consortium name="Tick Genome and Microbiome Consortium (TIGMIC)"/>
            <person name="Jia N."/>
            <person name="Wang J."/>
            <person name="Shi W."/>
            <person name="Du L."/>
            <person name="Sun Y."/>
            <person name="Zhan W."/>
            <person name="Jiang J.F."/>
            <person name="Wang Q."/>
            <person name="Zhang B."/>
            <person name="Ji P."/>
            <person name="Bell-Sakyi L."/>
            <person name="Cui X.M."/>
            <person name="Yuan T.T."/>
            <person name="Jiang B.G."/>
            <person name="Yang W.F."/>
            <person name="Lam T.T."/>
            <person name="Chang Q.C."/>
            <person name="Ding S.J."/>
            <person name="Wang X.J."/>
            <person name="Zhu J.G."/>
            <person name="Ruan X.D."/>
            <person name="Zhao L."/>
            <person name="Wei J.T."/>
            <person name="Ye R.Z."/>
            <person name="Que T.C."/>
            <person name="Du C.H."/>
            <person name="Zhou Y.H."/>
            <person name="Cheng J.X."/>
            <person name="Dai P.F."/>
            <person name="Guo W.B."/>
            <person name="Han X.H."/>
            <person name="Huang E.J."/>
            <person name="Li L.F."/>
            <person name="Wei W."/>
            <person name="Gao Y.C."/>
            <person name="Liu J.Z."/>
            <person name="Shao H.Z."/>
            <person name="Wang X."/>
            <person name="Wang C.C."/>
            <person name="Yang T.C."/>
            <person name="Huo Q.B."/>
            <person name="Li W."/>
            <person name="Chen H.Y."/>
            <person name="Chen S.E."/>
            <person name="Zhou L.G."/>
            <person name="Ni X.B."/>
            <person name="Tian J.H."/>
            <person name="Sheng Y."/>
            <person name="Liu T."/>
            <person name="Pan Y.S."/>
            <person name="Xia L.Y."/>
            <person name="Li J."/>
            <person name="Zhao F."/>
            <person name="Cao W.C."/>
        </authorList>
    </citation>
    <scope>NUCLEOTIDE SEQUENCE</scope>
    <source>
        <strain evidence="12">Rmic-2018</strain>
    </source>
</reference>
<evidence type="ECO:0000256" key="11">
    <source>
        <dbReference type="ARBA" id="ARBA00024803"/>
    </source>
</evidence>
<dbReference type="GO" id="GO:0032880">
    <property type="term" value="P:regulation of protein localization"/>
    <property type="evidence" value="ECO:0007669"/>
    <property type="project" value="TreeGrafter"/>
</dbReference>
<dbReference type="Pfam" id="PF10149">
    <property type="entry name" value="TM231"/>
    <property type="match status" value="1"/>
</dbReference>
<keyword evidence="9" id="KW-0325">Glycoprotein</keyword>
<evidence type="ECO:0000256" key="3">
    <source>
        <dbReference type="ARBA" id="ARBA00015087"/>
    </source>
</evidence>
<dbReference type="GO" id="GO:0060170">
    <property type="term" value="C:ciliary membrane"/>
    <property type="evidence" value="ECO:0007669"/>
    <property type="project" value="UniProtKB-SubCell"/>
</dbReference>
<keyword evidence="6" id="KW-1133">Transmembrane helix</keyword>
<dbReference type="GO" id="GO:0035869">
    <property type="term" value="C:ciliary transition zone"/>
    <property type="evidence" value="ECO:0007669"/>
    <property type="project" value="TreeGrafter"/>
</dbReference>
<organism evidence="12 13">
    <name type="scientific">Rhipicephalus microplus</name>
    <name type="common">Cattle tick</name>
    <name type="synonym">Boophilus microplus</name>
    <dbReference type="NCBI Taxonomy" id="6941"/>
    <lineage>
        <taxon>Eukaryota</taxon>
        <taxon>Metazoa</taxon>
        <taxon>Ecdysozoa</taxon>
        <taxon>Arthropoda</taxon>
        <taxon>Chelicerata</taxon>
        <taxon>Arachnida</taxon>
        <taxon>Acari</taxon>
        <taxon>Parasitiformes</taxon>
        <taxon>Ixodida</taxon>
        <taxon>Ixodoidea</taxon>
        <taxon>Ixodidae</taxon>
        <taxon>Rhipicephalinae</taxon>
        <taxon>Rhipicephalus</taxon>
        <taxon>Boophilus</taxon>
    </lineage>
</organism>
<evidence type="ECO:0000256" key="10">
    <source>
        <dbReference type="ARBA" id="ARBA00023273"/>
    </source>
</evidence>